<sequence>MSRLKSKHTKMHTTWRNVRLGVTTVSVICMVGVATWAFLKPRDQGSNPLTQLVHTFEPIGVTNILLIGNNARNPSNPLAIGQGGGQADIMMIAHIDPQKHQVVLISIPRDLLFAMPQYSVPIPKIKSLFFLGAQMTPNQAAPMTVAGVEHFTGMPITDWVVTDFQGFSDAIDAVGGVHVWIPGRIYDPLHSGANLYPGWQTLTGSQALAYIRVRQNTASNVATNDFSRDDAQAQVLAALQQKLLNKQNDVSHLGSLIHTWNQDVVTNLSVDDLLKIAQVVKGSTIIHVNLASVGDSMDVMSASFPGINQQDALTGAFYDIVDARVVTRTLQPYGSKGAWTGIALPTPSSIPVIVYASEAYVSELKASGYPVTDGNQVSGRNPVVIDYPPGHLAWGLQVGRTLATGNSIVQPGTSSQAVVVYGP</sequence>
<keyword evidence="2" id="KW-0472">Membrane</keyword>
<dbReference type="Gene3D" id="3.40.630.190">
    <property type="entry name" value="LCP protein"/>
    <property type="match status" value="1"/>
</dbReference>
<protein>
    <submittedName>
        <fullName evidence="4">Transcriptional regulator LytR</fullName>
    </submittedName>
</protein>
<feature type="domain" description="Cell envelope-related transcriptional attenuator" evidence="3">
    <location>
        <begin position="87"/>
        <end position="243"/>
    </location>
</feature>
<gene>
    <name evidence="4" type="primary">lytR_3</name>
    <name evidence="4" type="ORF">MM817_03124</name>
</gene>
<keyword evidence="2" id="KW-0812">Transmembrane</keyword>
<organism evidence="4 5">
    <name type="scientific">Sulfoacidibacillus ferrooxidans</name>
    <dbReference type="NCBI Taxonomy" id="2005001"/>
    <lineage>
        <taxon>Bacteria</taxon>
        <taxon>Bacillati</taxon>
        <taxon>Bacillota</taxon>
        <taxon>Bacilli</taxon>
        <taxon>Bacillales</taxon>
        <taxon>Alicyclobacillaceae</taxon>
        <taxon>Sulfoacidibacillus</taxon>
    </lineage>
</organism>
<keyword evidence="2" id="KW-1133">Transmembrane helix</keyword>
<feature type="transmembrane region" description="Helical" evidence="2">
    <location>
        <begin position="20"/>
        <end position="39"/>
    </location>
</feature>
<comment type="caution">
    <text evidence="4">The sequence shown here is derived from an EMBL/GenBank/DDBJ whole genome shotgun (WGS) entry which is preliminary data.</text>
</comment>
<name>A0A9X2AFU6_9BACL</name>
<dbReference type="EMBL" id="JALBUF010000028">
    <property type="protein sequence ID" value="MCI0184827.1"/>
    <property type="molecule type" value="Genomic_DNA"/>
</dbReference>
<dbReference type="Proteomes" id="UP001139263">
    <property type="component" value="Unassembled WGS sequence"/>
</dbReference>
<evidence type="ECO:0000259" key="3">
    <source>
        <dbReference type="Pfam" id="PF03816"/>
    </source>
</evidence>
<dbReference type="RefSeq" id="WP_241716806.1">
    <property type="nucleotide sequence ID" value="NZ_JALBUF010000028.1"/>
</dbReference>
<dbReference type="PANTHER" id="PTHR33392:SF6">
    <property type="entry name" value="POLYISOPRENYL-TEICHOIC ACID--PEPTIDOGLYCAN TEICHOIC ACID TRANSFERASE TAGU"/>
    <property type="match status" value="1"/>
</dbReference>
<evidence type="ECO:0000256" key="1">
    <source>
        <dbReference type="ARBA" id="ARBA00006068"/>
    </source>
</evidence>
<dbReference type="AlphaFoldDB" id="A0A9X2AFU6"/>
<keyword evidence="5" id="KW-1185">Reference proteome</keyword>
<dbReference type="NCBIfam" id="TIGR00350">
    <property type="entry name" value="lytR_cpsA_psr"/>
    <property type="match status" value="1"/>
</dbReference>
<evidence type="ECO:0000313" key="5">
    <source>
        <dbReference type="Proteomes" id="UP001139263"/>
    </source>
</evidence>
<dbReference type="InterPro" id="IPR050922">
    <property type="entry name" value="LytR/CpsA/Psr_CW_biosynth"/>
</dbReference>
<dbReference type="InterPro" id="IPR004474">
    <property type="entry name" value="LytR_CpsA_psr"/>
</dbReference>
<reference evidence="4" key="1">
    <citation type="submission" date="2022-03" db="EMBL/GenBank/DDBJ databases">
        <title>Draft Genome Sequence of Firmicute Strain S0AB, a Heterotrophic Iron/Sulfur-Oxidizing Extreme Acidophile.</title>
        <authorList>
            <person name="Vergara E."/>
            <person name="Pakostova E."/>
            <person name="Johnson D.B."/>
            <person name="Holmes D.S."/>
        </authorList>
    </citation>
    <scope>NUCLEOTIDE SEQUENCE</scope>
    <source>
        <strain evidence="4">S0AB</strain>
    </source>
</reference>
<dbReference type="PANTHER" id="PTHR33392">
    <property type="entry name" value="POLYISOPRENYL-TEICHOIC ACID--PEPTIDOGLYCAN TEICHOIC ACID TRANSFERASE TAGU"/>
    <property type="match status" value="1"/>
</dbReference>
<comment type="similarity">
    <text evidence="1">Belongs to the LytR/CpsA/Psr (LCP) family.</text>
</comment>
<proteinExistence type="inferred from homology"/>
<dbReference type="Pfam" id="PF03816">
    <property type="entry name" value="LytR_cpsA_psr"/>
    <property type="match status" value="1"/>
</dbReference>
<evidence type="ECO:0000313" key="4">
    <source>
        <dbReference type="EMBL" id="MCI0184827.1"/>
    </source>
</evidence>
<accession>A0A9X2AFU6</accession>
<evidence type="ECO:0000256" key="2">
    <source>
        <dbReference type="SAM" id="Phobius"/>
    </source>
</evidence>